<dbReference type="EnsemblPlants" id="TuG1812G0700001938.01.T01">
    <property type="protein sequence ID" value="TuG1812G0700001938.01.T01.cds430630"/>
    <property type="gene ID" value="TuG1812G0700001938.01"/>
</dbReference>
<gene>
    <name evidence="2" type="primary">LOC125520134</name>
</gene>
<evidence type="ECO:0000256" key="1">
    <source>
        <dbReference type="SAM" id="MobiDB-lite"/>
    </source>
</evidence>
<feature type="region of interest" description="Disordered" evidence="1">
    <location>
        <begin position="1"/>
        <end position="34"/>
    </location>
</feature>
<dbReference type="AlphaFoldDB" id="A0A8R7R284"/>
<reference evidence="3" key="1">
    <citation type="journal article" date="2013" name="Nature">
        <title>Draft genome of the wheat A-genome progenitor Triticum urartu.</title>
        <authorList>
            <person name="Ling H.Q."/>
            <person name="Zhao S."/>
            <person name="Liu D."/>
            <person name="Wang J."/>
            <person name="Sun H."/>
            <person name="Zhang C."/>
            <person name="Fan H."/>
            <person name="Li D."/>
            <person name="Dong L."/>
            <person name="Tao Y."/>
            <person name="Gao C."/>
            <person name="Wu H."/>
            <person name="Li Y."/>
            <person name="Cui Y."/>
            <person name="Guo X."/>
            <person name="Zheng S."/>
            <person name="Wang B."/>
            <person name="Yu K."/>
            <person name="Liang Q."/>
            <person name="Yang W."/>
            <person name="Lou X."/>
            <person name="Chen J."/>
            <person name="Feng M."/>
            <person name="Jian J."/>
            <person name="Zhang X."/>
            <person name="Luo G."/>
            <person name="Jiang Y."/>
            <person name="Liu J."/>
            <person name="Wang Z."/>
            <person name="Sha Y."/>
            <person name="Zhang B."/>
            <person name="Wu H."/>
            <person name="Tang D."/>
            <person name="Shen Q."/>
            <person name="Xue P."/>
            <person name="Zou S."/>
            <person name="Wang X."/>
            <person name="Liu X."/>
            <person name="Wang F."/>
            <person name="Yang Y."/>
            <person name="An X."/>
            <person name="Dong Z."/>
            <person name="Zhang K."/>
            <person name="Zhang X."/>
            <person name="Luo M.C."/>
            <person name="Dvorak J."/>
            <person name="Tong Y."/>
            <person name="Wang J."/>
            <person name="Yang H."/>
            <person name="Li Z."/>
            <person name="Wang D."/>
            <person name="Zhang A."/>
            <person name="Wang J."/>
        </authorList>
    </citation>
    <scope>NUCLEOTIDE SEQUENCE</scope>
    <source>
        <strain evidence="3">cv. G1812</strain>
    </source>
</reference>
<sequence>MWWRRGCGPCGGGQRGERRGRRGDGVVSGQGKRGHALGVGTWRCGGGRPAEAFAAAGGR</sequence>
<organism evidence="2 3">
    <name type="scientific">Triticum urartu</name>
    <name type="common">Red wild einkorn</name>
    <name type="synonym">Crithodium urartu</name>
    <dbReference type="NCBI Taxonomy" id="4572"/>
    <lineage>
        <taxon>Eukaryota</taxon>
        <taxon>Viridiplantae</taxon>
        <taxon>Streptophyta</taxon>
        <taxon>Embryophyta</taxon>
        <taxon>Tracheophyta</taxon>
        <taxon>Spermatophyta</taxon>
        <taxon>Magnoliopsida</taxon>
        <taxon>Liliopsida</taxon>
        <taxon>Poales</taxon>
        <taxon>Poaceae</taxon>
        <taxon>BOP clade</taxon>
        <taxon>Pooideae</taxon>
        <taxon>Triticodae</taxon>
        <taxon>Triticeae</taxon>
        <taxon>Triticinae</taxon>
        <taxon>Triticum</taxon>
    </lineage>
</organism>
<proteinExistence type="predicted"/>
<dbReference type="Proteomes" id="UP000015106">
    <property type="component" value="Chromosome 7"/>
</dbReference>
<protein>
    <submittedName>
        <fullName evidence="2">Uncharacterized protein</fullName>
    </submittedName>
</protein>
<dbReference type="Gramene" id="TuG1812G0700001938.01.T01">
    <property type="protein sequence ID" value="TuG1812G0700001938.01.T01.cds430630"/>
    <property type="gene ID" value="TuG1812G0700001938.01"/>
</dbReference>
<reference evidence="2" key="3">
    <citation type="submission" date="2022-06" db="UniProtKB">
        <authorList>
            <consortium name="EnsemblPlants"/>
        </authorList>
    </citation>
    <scope>IDENTIFICATION</scope>
</reference>
<evidence type="ECO:0000313" key="3">
    <source>
        <dbReference type="Proteomes" id="UP000015106"/>
    </source>
</evidence>
<accession>A0A8R7R284</accession>
<evidence type="ECO:0000313" key="2">
    <source>
        <dbReference type="EnsemblPlants" id="TuG1812G0700001938.01.T01.cds430630"/>
    </source>
</evidence>
<keyword evidence="3" id="KW-1185">Reference proteome</keyword>
<reference evidence="2" key="2">
    <citation type="submission" date="2018-03" db="EMBL/GenBank/DDBJ databases">
        <title>The Triticum urartu genome reveals the dynamic nature of wheat genome evolution.</title>
        <authorList>
            <person name="Ling H."/>
            <person name="Ma B."/>
            <person name="Shi X."/>
            <person name="Liu H."/>
            <person name="Dong L."/>
            <person name="Sun H."/>
            <person name="Cao Y."/>
            <person name="Gao Q."/>
            <person name="Zheng S."/>
            <person name="Li Y."/>
            <person name="Yu Y."/>
            <person name="Du H."/>
            <person name="Qi M."/>
            <person name="Li Y."/>
            <person name="Yu H."/>
            <person name="Cui Y."/>
            <person name="Wang N."/>
            <person name="Chen C."/>
            <person name="Wu H."/>
            <person name="Zhao Y."/>
            <person name="Zhang J."/>
            <person name="Li Y."/>
            <person name="Zhou W."/>
            <person name="Zhang B."/>
            <person name="Hu W."/>
            <person name="Eijk M."/>
            <person name="Tang J."/>
            <person name="Witsenboer H."/>
            <person name="Zhao S."/>
            <person name="Li Z."/>
            <person name="Zhang A."/>
            <person name="Wang D."/>
            <person name="Liang C."/>
        </authorList>
    </citation>
    <scope>NUCLEOTIDE SEQUENCE [LARGE SCALE GENOMIC DNA]</scope>
    <source>
        <strain evidence="2">cv. G1812</strain>
    </source>
</reference>
<name>A0A8R7R284_TRIUA</name>